<feature type="transmembrane region" description="Helical" evidence="6">
    <location>
        <begin position="127"/>
        <end position="150"/>
    </location>
</feature>
<comment type="caution">
    <text evidence="7">The sequence shown here is derived from an EMBL/GenBank/DDBJ whole genome shotgun (WGS) entry which is preliminary data.</text>
</comment>
<dbReference type="InterPro" id="IPR050833">
    <property type="entry name" value="Poly_Biosynth_Transport"/>
</dbReference>
<keyword evidence="2" id="KW-1003">Cell membrane</keyword>
<evidence type="ECO:0000256" key="3">
    <source>
        <dbReference type="ARBA" id="ARBA00022692"/>
    </source>
</evidence>
<evidence type="ECO:0000256" key="6">
    <source>
        <dbReference type="SAM" id="Phobius"/>
    </source>
</evidence>
<feature type="transmembrane region" description="Helical" evidence="6">
    <location>
        <begin position="501"/>
        <end position="521"/>
    </location>
</feature>
<feature type="transmembrane region" description="Helical" evidence="6">
    <location>
        <begin position="533"/>
        <end position="553"/>
    </location>
</feature>
<feature type="transmembrane region" description="Helical" evidence="6">
    <location>
        <begin position="440"/>
        <end position="461"/>
    </location>
</feature>
<evidence type="ECO:0000313" key="8">
    <source>
        <dbReference type="Proteomes" id="UP000621455"/>
    </source>
</evidence>
<dbReference type="PANTHER" id="PTHR30250:SF11">
    <property type="entry name" value="O-ANTIGEN TRANSPORTER-RELATED"/>
    <property type="match status" value="1"/>
</dbReference>
<feature type="transmembrane region" description="Helical" evidence="6">
    <location>
        <begin position="376"/>
        <end position="400"/>
    </location>
</feature>
<comment type="subcellular location">
    <subcellularLocation>
        <location evidence="1">Cell membrane</location>
        <topology evidence="1">Multi-pass membrane protein</topology>
    </subcellularLocation>
</comment>
<feature type="transmembrane region" description="Helical" evidence="6">
    <location>
        <begin position="200"/>
        <end position="219"/>
    </location>
</feature>
<dbReference type="Proteomes" id="UP000621455">
    <property type="component" value="Unassembled WGS sequence"/>
</dbReference>
<dbReference type="PANTHER" id="PTHR30250">
    <property type="entry name" value="PST FAMILY PREDICTED COLANIC ACID TRANSPORTER"/>
    <property type="match status" value="1"/>
</dbReference>
<evidence type="ECO:0000256" key="5">
    <source>
        <dbReference type="ARBA" id="ARBA00023136"/>
    </source>
</evidence>
<sequence>MSPAPSRRCARCWPIRPSWPPAARVAAPTPARAWRPRPSPLPTCRRCSHEGAAGISAKAIAARGGDAGVAQGADRHAQPGRAMSGASLKRGAITLTAANMLDFALQFLMPVALVRLLPTSAFADYRLAWLAIGTAMAIAPFALPRSLFYFLPRNEGAARAPYVHQTLLLLLLSGACAGLALGPWNPLLPASLRAMHSAAWFMPAFLTLWVAANLIEFLPNARGDVAGQARTIVALSVLRVLMVGAAAWSGRADVVFGALVAYAAIKVALLLLHIGRHYGWRVFPLQMPVLRTQLAYALPFGFASALYLLRGQADQWVAAAMFPAAAFAAFSIGAVIMPVVALVRNSVSNAIAPRLSALESNKDQAGMLRLNQRANLASAFVLLPTLMLTAVLAVHIVTVVYTDKYLLAADVMRINCLALLGVAVEVSTLTVVLNQGRFLLAADACLLLVSLAAGVTGALLFGVPGAALGNVLTLAAGNAFSFWRVSRVTGVPLRRLQQWGALLRILAACAGAGALAALLDLADLVRAPLPEALLIGAAFAIAYVAMLKLAGALPEARALFLPQAPSVSPASPTKHD</sequence>
<gene>
    <name evidence="7" type="ORF">F2P44_04535</name>
</gene>
<keyword evidence="4 6" id="KW-1133">Transmembrane helix</keyword>
<dbReference type="EMBL" id="WHJG01000003">
    <property type="protein sequence ID" value="NHZ78551.1"/>
    <property type="molecule type" value="Genomic_DNA"/>
</dbReference>
<accession>A0ABX0N5N0</accession>
<evidence type="ECO:0000256" key="4">
    <source>
        <dbReference type="ARBA" id="ARBA00022989"/>
    </source>
</evidence>
<keyword evidence="8" id="KW-1185">Reference proteome</keyword>
<feature type="transmembrane region" description="Helical" evidence="6">
    <location>
        <begin position="91"/>
        <end position="115"/>
    </location>
</feature>
<feature type="transmembrane region" description="Helical" evidence="6">
    <location>
        <begin position="412"/>
        <end position="433"/>
    </location>
</feature>
<evidence type="ECO:0000313" key="7">
    <source>
        <dbReference type="EMBL" id="NHZ78551.1"/>
    </source>
</evidence>
<evidence type="ECO:0000256" key="1">
    <source>
        <dbReference type="ARBA" id="ARBA00004651"/>
    </source>
</evidence>
<evidence type="ECO:0000256" key="2">
    <source>
        <dbReference type="ARBA" id="ARBA00022475"/>
    </source>
</evidence>
<feature type="transmembrane region" description="Helical" evidence="6">
    <location>
        <begin position="162"/>
        <end position="180"/>
    </location>
</feature>
<feature type="transmembrane region" description="Helical" evidence="6">
    <location>
        <begin position="254"/>
        <end position="274"/>
    </location>
</feature>
<proteinExistence type="predicted"/>
<keyword evidence="3 6" id="KW-0812">Transmembrane</keyword>
<feature type="transmembrane region" description="Helical" evidence="6">
    <location>
        <begin position="467"/>
        <end position="485"/>
    </location>
</feature>
<name>A0ABX0N5N0_9BURK</name>
<protein>
    <submittedName>
        <fullName evidence="7">Oligosaccharide flippase family protein</fullName>
    </submittedName>
</protein>
<keyword evidence="5 6" id="KW-0472">Membrane</keyword>
<feature type="transmembrane region" description="Helical" evidence="6">
    <location>
        <begin position="231"/>
        <end position="248"/>
    </location>
</feature>
<dbReference type="Pfam" id="PF13440">
    <property type="entry name" value="Polysacc_synt_3"/>
    <property type="match status" value="1"/>
</dbReference>
<feature type="transmembrane region" description="Helical" evidence="6">
    <location>
        <begin position="316"/>
        <end position="343"/>
    </location>
</feature>
<reference evidence="7 8" key="1">
    <citation type="submission" date="2019-10" db="EMBL/GenBank/DDBJ databases">
        <title>Taxonomy of Antarctic Massilia spp.: description of Massilia rubra sp. nov., Massilia aquatica sp. nov., Massilia mucilaginosa sp. nov., Massilia frigida sp. nov. isolated from streams, lakes and regoliths.</title>
        <authorList>
            <person name="Holochova P."/>
            <person name="Sedlacek I."/>
            <person name="Kralova S."/>
            <person name="Maslanova I."/>
            <person name="Busse H.-J."/>
            <person name="Stankova E."/>
            <person name="Vrbovska V."/>
            <person name="Kovarovic V."/>
            <person name="Bartak M."/>
            <person name="Svec P."/>
            <person name="Pantucek R."/>
        </authorList>
    </citation>
    <scope>NUCLEOTIDE SEQUENCE [LARGE SCALE GENOMIC DNA]</scope>
    <source>
        <strain evidence="7 8">CCM 8695</strain>
    </source>
</reference>
<feature type="transmembrane region" description="Helical" evidence="6">
    <location>
        <begin position="294"/>
        <end position="310"/>
    </location>
</feature>
<organism evidence="7 8">
    <name type="scientific">Massilia frigida</name>
    <dbReference type="NCBI Taxonomy" id="2609281"/>
    <lineage>
        <taxon>Bacteria</taxon>
        <taxon>Pseudomonadati</taxon>
        <taxon>Pseudomonadota</taxon>
        <taxon>Betaproteobacteria</taxon>
        <taxon>Burkholderiales</taxon>
        <taxon>Oxalobacteraceae</taxon>
        <taxon>Telluria group</taxon>
        <taxon>Massilia</taxon>
    </lineage>
</organism>